<dbReference type="STRING" id="29367.CLPUN_51320"/>
<dbReference type="PANTHER" id="PTHR21064:SF5">
    <property type="entry name" value="SLR1880 PROTEIN"/>
    <property type="match status" value="1"/>
</dbReference>
<sequence>MRDERDEVEYINKIIGNFNVGETIKFRRKIKKGTVNNTILLEGRSKKYILQRLNSDVFKNPKDNMNNIKIYIETAKKEIELNDYSDWCIPKFYTSTLNNNYYIDGFNNYWRLYDYIEGIVHDKPRSLKQIKELGRGLARMHKILKCIPKNKIVPFSKNFHNIEYYYNEYLNLKNDKVMDEYCEDIISSNFYSMINCKINSRKLTGQVIHGDSKIANMIFNVKEEVISFIDLDTLYYAPIVIDISDCLRSITNSAGDVPTEYMEVKFSKDILKEFLKEYKEASSGKILSNYDVVALECYIKMLPFELGLRFYTDYINNNRYFPVINDKDNLLRAKSQFKLFEEMTKCDIGKIVLDIFKEELNEYNYI</sequence>
<dbReference type="PANTHER" id="PTHR21064">
    <property type="entry name" value="AMINOGLYCOSIDE PHOSPHOTRANSFERASE DOMAIN-CONTAINING PROTEIN-RELATED"/>
    <property type="match status" value="1"/>
</dbReference>
<dbReference type="Proteomes" id="UP000190890">
    <property type="component" value="Unassembled WGS sequence"/>
</dbReference>
<dbReference type="InterPro" id="IPR050249">
    <property type="entry name" value="Pseudomonas-type_ThrB"/>
</dbReference>
<gene>
    <name evidence="2" type="primary">nahK</name>
    <name evidence="2" type="ORF">CLPUN_51320</name>
</gene>
<keyword evidence="2" id="KW-0808">Transferase</keyword>
<comment type="caution">
    <text evidence="2">The sequence shown here is derived from an EMBL/GenBank/DDBJ whole genome shotgun (WGS) entry which is preliminary data.</text>
</comment>
<dbReference type="AlphaFoldDB" id="A0A1S8T026"/>
<proteinExistence type="predicted"/>
<feature type="domain" description="Aminoglycoside phosphotransferase" evidence="1">
    <location>
        <begin position="29"/>
        <end position="256"/>
    </location>
</feature>
<dbReference type="InterPro" id="IPR002575">
    <property type="entry name" value="Aminoglycoside_PTrfase"/>
</dbReference>
<organism evidence="2 3">
    <name type="scientific">Clostridium puniceum</name>
    <dbReference type="NCBI Taxonomy" id="29367"/>
    <lineage>
        <taxon>Bacteria</taxon>
        <taxon>Bacillati</taxon>
        <taxon>Bacillota</taxon>
        <taxon>Clostridia</taxon>
        <taxon>Eubacteriales</taxon>
        <taxon>Clostridiaceae</taxon>
        <taxon>Clostridium</taxon>
    </lineage>
</organism>
<evidence type="ECO:0000313" key="2">
    <source>
        <dbReference type="EMBL" id="OOM71140.1"/>
    </source>
</evidence>
<dbReference type="Pfam" id="PF01636">
    <property type="entry name" value="APH"/>
    <property type="match status" value="1"/>
</dbReference>
<name>A0A1S8T026_9CLOT</name>
<accession>A0A1S8T026</accession>
<dbReference type="Gene3D" id="3.90.1200.10">
    <property type="match status" value="1"/>
</dbReference>
<dbReference type="OrthoDB" id="526037at2"/>
<evidence type="ECO:0000259" key="1">
    <source>
        <dbReference type="Pfam" id="PF01636"/>
    </source>
</evidence>
<reference evidence="2 3" key="1">
    <citation type="submission" date="2016-05" db="EMBL/GenBank/DDBJ databases">
        <title>Microbial solvent formation.</title>
        <authorList>
            <person name="Poehlein A."/>
            <person name="Montoya Solano J.D."/>
            <person name="Flitsch S."/>
            <person name="Krabben P."/>
            <person name="Duerre P."/>
            <person name="Daniel R."/>
        </authorList>
    </citation>
    <scope>NUCLEOTIDE SEQUENCE [LARGE SCALE GENOMIC DNA]</scope>
    <source>
        <strain evidence="2 3">DSM 2619</strain>
    </source>
</reference>
<dbReference type="RefSeq" id="WP_077850015.1">
    <property type="nucleotide sequence ID" value="NZ_LZZM01000234.1"/>
</dbReference>
<dbReference type="GO" id="GO:0016301">
    <property type="term" value="F:kinase activity"/>
    <property type="evidence" value="ECO:0007669"/>
    <property type="project" value="UniProtKB-KW"/>
</dbReference>
<dbReference type="EC" id="2.7.1.162" evidence="2"/>
<keyword evidence="2" id="KW-0418">Kinase</keyword>
<dbReference type="EMBL" id="LZZM01000234">
    <property type="protein sequence ID" value="OOM71140.1"/>
    <property type="molecule type" value="Genomic_DNA"/>
</dbReference>
<dbReference type="InterPro" id="IPR011009">
    <property type="entry name" value="Kinase-like_dom_sf"/>
</dbReference>
<keyword evidence="3" id="KW-1185">Reference proteome</keyword>
<protein>
    <submittedName>
        <fullName evidence="2">N-acetylhexosamine 1-kinase</fullName>
        <ecNumber evidence="2">2.7.1.162</ecNumber>
    </submittedName>
</protein>
<dbReference type="SUPFAM" id="SSF56112">
    <property type="entry name" value="Protein kinase-like (PK-like)"/>
    <property type="match status" value="1"/>
</dbReference>
<evidence type="ECO:0000313" key="3">
    <source>
        <dbReference type="Proteomes" id="UP000190890"/>
    </source>
</evidence>